<comment type="caution">
    <text evidence="3">The sequence shown here is derived from an EMBL/GenBank/DDBJ whole genome shotgun (WGS) entry which is preliminary data.</text>
</comment>
<gene>
    <name evidence="3" type="ORF">C7M84_025472</name>
</gene>
<keyword evidence="2" id="KW-1133">Transmembrane helix</keyword>
<organism evidence="3 4">
    <name type="scientific">Penaeus vannamei</name>
    <name type="common">Whiteleg shrimp</name>
    <name type="synonym">Litopenaeus vannamei</name>
    <dbReference type="NCBI Taxonomy" id="6689"/>
    <lineage>
        <taxon>Eukaryota</taxon>
        <taxon>Metazoa</taxon>
        <taxon>Ecdysozoa</taxon>
        <taxon>Arthropoda</taxon>
        <taxon>Crustacea</taxon>
        <taxon>Multicrustacea</taxon>
        <taxon>Malacostraca</taxon>
        <taxon>Eumalacostraca</taxon>
        <taxon>Eucarida</taxon>
        <taxon>Decapoda</taxon>
        <taxon>Dendrobranchiata</taxon>
        <taxon>Penaeoidea</taxon>
        <taxon>Penaeidae</taxon>
        <taxon>Penaeus</taxon>
    </lineage>
</organism>
<feature type="transmembrane region" description="Helical" evidence="2">
    <location>
        <begin position="411"/>
        <end position="431"/>
    </location>
</feature>
<dbReference type="EMBL" id="QCYY01000988">
    <property type="protein sequence ID" value="ROT81360.1"/>
    <property type="molecule type" value="Genomic_DNA"/>
</dbReference>
<evidence type="ECO:0000313" key="4">
    <source>
        <dbReference type="Proteomes" id="UP000283509"/>
    </source>
</evidence>
<protein>
    <submittedName>
        <fullName evidence="3">Uncharacterized protein</fullName>
    </submittedName>
</protein>
<name>A0A3R7MFQ6_PENVA</name>
<keyword evidence="4" id="KW-1185">Reference proteome</keyword>
<evidence type="ECO:0000313" key="3">
    <source>
        <dbReference type="EMBL" id="ROT81360.1"/>
    </source>
</evidence>
<reference evidence="3 4" key="2">
    <citation type="submission" date="2019-01" db="EMBL/GenBank/DDBJ databases">
        <title>The decoding of complex shrimp genome reveals the adaptation for benthos swimmer, frequently molting mechanism and breeding impact on genome.</title>
        <authorList>
            <person name="Sun Y."/>
            <person name="Gao Y."/>
            <person name="Yu Y."/>
        </authorList>
    </citation>
    <scope>NUCLEOTIDE SEQUENCE [LARGE SCALE GENOMIC DNA]</scope>
    <source>
        <tissue evidence="3">Muscle</tissue>
    </source>
</reference>
<sequence length="432" mass="47780">MVVEYLTVVEYLPVVGVAVVFISESPRLSVSRQKKNSVSESLVADPFVSDFLRVKPLRRREPLVSNPAVSERRVSRAWRRGGAGRVHGHRTSKSPSEPPNAHPRADDRRTGSPRQGTQERRTTHLYSNGAPLRPNLSSFHILPPSPPHTTSPPTFPPLYAPSLSTLSYPLPTLPTFASPIPRLRLSSRHPPFLLLPLLPPPPIFPPFFLPPPAHSPTFYPLPLSPTHLSYPANPTPTFTSYPAPPTYLVTPLPPWFLPLPRNAFPASPPSLHPPPTIPLSIPPFLTLLPTHTTQPPAPHHTTHSSSVPLHAKHLSSLPSPLYPPNRTPHHPPTPPSPRLLPPSHPPQPFLSLPSHLSLLTLHLTSLFPPSFFGVLTSHPSHLVSARPPYNEPRSRYTFVPCRGSIVTLPCLLLPFLTLSFTLFHTFLVCFFF</sequence>
<evidence type="ECO:0000256" key="1">
    <source>
        <dbReference type="SAM" id="MobiDB-lite"/>
    </source>
</evidence>
<feature type="compositionally biased region" description="Pro residues" evidence="1">
    <location>
        <begin position="320"/>
        <end position="344"/>
    </location>
</feature>
<feature type="region of interest" description="Disordered" evidence="1">
    <location>
        <begin position="290"/>
        <end position="309"/>
    </location>
</feature>
<dbReference type="Proteomes" id="UP000283509">
    <property type="component" value="Unassembled WGS sequence"/>
</dbReference>
<feature type="region of interest" description="Disordered" evidence="1">
    <location>
        <begin position="317"/>
        <end position="344"/>
    </location>
</feature>
<dbReference type="AlphaFoldDB" id="A0A3R7MFQ6"/>
<accession>A0A3R7MFQ6</accession>
<feature type="region of interest" description="Disordered" evidence="1">
    <location>
        <begin position="63"/>
        <end position="130"/>
    </location>
</feature>
<proteinExistence type="predicted"/>
<evidence type="ECO:0000256" key="2">
    <source>
        <dbReference type="SAM" id="Phobius"/>
    </source>
</evidence>
<reference evidence="3 4" key="1">
    <citation type="submission" date="2018-04" db="EMBL/GenBank/DDBJ databases">
        <authorList>
            <person name="Zhang X."/>
            <person name="Yuan J."/>
            <person name="Li F."/>
            <person name="Xiang J."/>
        </authorList>
    </citation>
    <scope>NUCLEOTIDE SEQUENCE [LARGE SCALE GENOMIC DNA]</scope>
    <source>
        <tissue evidence="3">Muscle</tissue>
    </source>
</reference>
<keyword evidence="2" id="KW-0812">Transmembrane</keyword>
<keyword evidence="2" id="KW-0472">Membrane</keyword>